<dbReference type="PIRSF" id="PIRSF004749">
    <property type="entry name" value="Pep_def"/>
    <property type="match status" value="1"/>
</dbReference>
<reference evidence="4" key="1">
    <citation type="journal article" date="2019" name="Int. J. Syst. Evol. Microbiol.">
        <title>The Global Catalogue of Microorganisms (GCM) 10K type strain sequencing project: providing services to taxonomists for standard genome sequencing and annotation.</title>
        <authorList>
            <consortium name="The Broad Institute Genomics Platform"/>
            <consortium name="The Broad Institute Genome Sequencing Center for Infectious Disease"/>
            <person name="Wu L."/>
            <person name="Ma J."/>
        </authorList>
    </citation>
    <scope>NUCLEOTIDE SEQUENCE [LARGE SCALE GENOMIC DNA]</scope>
    <source>
        <strain evidence="4">KCTC 52366</strain>
    </source>
</reference>
<dbReference type="Gene3D" id="3.90.45.10">
    <property type="entry name" value="Peptide deformylase"/>
    <property type="match status" value="1"/>
</dbReference>
<evidence type="ECO:0000256" key="2">
    <source>
        <dbReference type="HAMAP-Rule" id="MF_00163"/>
    </source>
</evidence>
<feature type="binding site" evidence="2">
    <location>
        <position position="141"/>
    </location>
    <ligand>
        <name>Fe cation</name>
        <dbReference type="ChEBI" id="CHEBI:24875"/>
    </ligand>
</feature>
<dbReference type="InterPro" id="IPR023635">
    <property type="entry name" value="Peptide_deformylase"/>
</dbReference>
<comment type="cofactor">
    <cofactor evidence="2">
        <name>Fe(2+)</name>
        <dbReference type="ChEBI" id="CHEBI:29033"/>
    </cofactor>
    <text evidence="2">Binds 1 Fe(2+) ion.</text>
</comment>
<keyword evidence="2" id="KW-0408">Iron</keyword>
<dbReference type="EMBL" id="JBHRTB010000010">
    <property type="protein sequence ID" value="MFC3145893.1"/>
    <property type="molecule type" value="Genomic_DNA"/>
</dbReference>
<dbReference type="EC" id="3.5.1.88" evidence="2"/>
<keyword evidence="4" id="KW-1185">Reference proteome</keyword>
<dbReference type="SUPFAM" id="SSF56420">
    <property type="entry name" value="Peptide deformylase"/>
    <property type="match status" value="1"/>
</dbReference>
<dbReference type="RefSeq" id="WP_275634814.1">
    <property type="nucleotide sequence ID" value="NZ_JARGYD010000012.1"/>
</dbReference>
<organism evidence="3 4">
    <name type="scientific">Psychromarinibacter halotolerans</name>
    <dbReference type="NCBI Taxonomy" id="1775175"/>
    <lineage>
        <taxon>Bacteria</taxon>
        <taxon>Pseudomonadati</taxon>
        <taxon>Pseudomonadota</taxon>
        <taxon>Alphaproteobacteria</taxon>
        <taxon>Rhodobacterales</taxon>
        <taxon>Paracoccaceae</taxon>
        <taxon>Psychromarinibacter</taxon>
    </lineage>
</organism>
<dbReference type="PRINTS" id="PR01576">
    <property type="entry name" value="PDEFORMYLASE"/>
</dbReference>
<dbReference type="Pfam" id="PF01327">
    <property type="entry name" value="Pep_deformylase"/>
    <property type="match status" value="1"/>
</dbReference>
<evidence type="ECO:0000313" key="3">
    <source>
        <dbReference type="EMBL" id="MFC3145893.1"/>
    </source>
</evidence>
<dbReference type="HAMAP" id="MF_00163">
    <property type="entry name" value="Pep_deformylase"/>
    <property type="match status" value="1"/>
</dbReference>
<evidence type="ECO:0000313" key="4">
    <source>
        <dbReference type="Proteomes" id="UP001595632"/>
    </source>
</evidence>
<dbReference type="PANTHER" id="PTHR10458:SF22">
    <property type="entry name" value="PEPTIDE DEFORMYLASE"/>
    <property type="match status" value="1"/>
</dbReference>
<dbReference type="NCBIfam" id="NF001159">
    <property type="entry name" value="PRK00150.1-3"/>
    <property type="match status" value="1"/>
</dbReference>
<dbReference type="NCBIfam" id="TIGR00079">
    <property type="entry name" value="pept_deformyl"/>
    <property type="match status" value="1"/>
</dbReference>
<keyword evidence="2 3" id="KW-0378">Hydrolase</keyword>
<evidence type="ECO:0000256" key="1">
    <source>
        <dbReference type="ARBA" id="ARBA00010759"/>
    </source>
</evidence>
<sequence length="176" mass="19172">MSRLPIRLWGDPVLRGIARPVGEITDEIRTLAADMAETMYDAPGRGLAAPQVGVPLRMFVMDCHWKDDGERDPVVVIDPEILDASDETATHEEGCLSIPDVPVSVTRPAEITLRWRGLDGVPTEQRLSGMEAICAQHEFDHLDGKLIPDVLDPDTRAEADAVLAALADRAAQGQTE</sequence>
<dbReference type="PANTHER" id="PTHR10458">
    <property type="entry name" value="PEPTIDE DEFORMYLASE"/>
    <property type="match status" value="1"/>
</dbReference>
<comment type="catalytic activity">
    <reaction evidence="2">
        <text>N-terminal N-formyl-L-methionyl-[peptide] + H2O = N-terminal L-methionyl-[peptide] + formate</text>
        <dbReference type="Rhea" id="RHEA:24420"/>
        <dbReference type="Rhea" id="RHEA-COMP:10639"/>
        <dbReference type="Rhea" id="RHEA-COMP:10640"/>
        <dbReference type="ChEBI" id="CHEBI:15377"/>
        <dbReference type="ChEBI" id="CHEBI:15740"/>
        <dbReference type="ChEBI" id="CHEBI:49298"/>
        <dbReference type="ChEBI" id="CHEBI:64731"/>
        <dbReference type="EC" id="3.5.1.88"/>
    </reaction>
</comment>
<keyword evidence="2" id="KW-0479">Metal-binding</keyword>
<dbReference type="CDD" id="cd00487">
    <property type="entry name" value="Pep_deformylase"/>
    <property type="match status" value="1"/>
</dbReference>
<comment type="similarity">
    <text evidence="1 2">Belongs to the polypeptide deformylase family.</text>
</comment>
<name>A0ABV7GW63_9RHOB</name>
<dbReference type="GO" id="GO:0042586">
    <property type="term" value="F:peptide deformylase activity"/>
    <property type="evidence" value="ECO:0007669"/>
    <property type="project" value="UniProtKB-EC"/>
</dbReference>
<accession>A0ABV7GW63</accession>
<comment type="caution">
    <text evidence="3">The sequence shown here is derived from an EMBL/GenBank/DDBJ whole genome shotgun (WGS) entry which is preliminary data.</text>
</comment>
<protein>
    <recommendedName>
        <fullName evidence="2">Peptide deformylase</fullName>
        <shortName evidence="2">PDF</shortName>
        <ecNumber evidence="2">3.5.1.88</ecNumber>
    </recommendedName>
    <alternativeName>
        <fullName evidence="2">Polypeptide deformylase</fullName>
    </alternativeName>
</protein>
<feature type="active site" evidence="2">
    <location>
        <position position="138"/>
    </location>
</feature>
<gene>
    <name evidence="2 3" type="primary">def</name>
    <name evidence="3" type="ORF">ACFOGP_24435</name>
</gene>
<proteinExistence type="inferred from homology"/>
<dbReference type="Proteomes" id="UP001595632">
    <property type="component" value="Unassembled WGS sequence"/>
</dbReference>
<feature type="binding site" evidence="2">
    <location>
        <position position="137"/>
    </location>
    <ligand>
        <name>Fe cation</name>
        <dbReference type="ChEBI" id="CHEBI:24875"/>
    </ligand>
</feature>
<dbReference type="InterPro" id="IPR036821">
    <property type="entry name" value="Peptide_deformylase_sf"/>
</dbReference>
<keyword evidence="2" id="KW-0648">Protein biosynthesis</keyword>
<comment type="function">
    <text evidence="2">Removes the formyl group from the N-terminal Met of newly synthesized proteins. Requires at least a dipeptide for an efficient rate of reaction. N-terminal L-methionine is a prerequisite for activity but the enzyme has broad specificity at other positions.</text>
</comment>
<feature type="binding site" evidence="2">
    <location>
        <position position="95"/>
    </location>
    <ligand>
        <name>Fe cation</name>
        <dbReference type="ChEBI" id="CHEBI:24875"/>
    </ligand>
</feature>